<gene>
    <name evidence="1" type="ORF">FNH06_01910</name>
</gene>
<dbReference type="SUPFAM" id="SSF53137">
    <property type="entry name" value="Translational machinery components"/>
    <property type="match status" value="1"/>
</dbReference>
<dbReference type="Proteomes" id="UP000318578">
    <property type="component" value="Unassembled WGS sequence"/>
</dbReference>
<sequence>MQTTTLRQLVTTPGPFTSVYFEDSHDTEDAEKQLELRWRELHDQLSAQHAPGETLNALESAVRNGSRAVGRSGRALVAAGDSVVVDERLDEPPAAPVTRVSDLPYVVPLTRYAKPGVRYVVASVNQVDATVTAYDEHGRKLDTDEVSGRDHPVHQVRGGGMAQYDMRRRTEETIRRNVAEIADDVTKLADRVGAELVVVAGEIQGRRAVREALPKRLQDIAREVTHEDVAGEVVLTEKQRRLDEVLERFDNALHSESGLAVDGLEAVTSALVESNVETLLIADPGDGTVFTGESPTQIAVTEPELRTLGAAQAHERRADEAVPVAAIAVDADLVYVDSALTEGFGAILRHG</sequence>
<protein>
    <recommendedName>
        <fullName evidence="3">Peptide chain release factor 2</fullName>
    </recommendedName>
</protein>
<reference evidence="1 2" key="1">
    <citation type="submission" date="2019-07" db="EMBL/GenBank/DDBJ databases">
        <title>New species of Amycolatopsis and Streptomyces.</title>
        <authorList>
            <person name="Duangmal K."/>
            <person name="Teo W.F.A."/>
            <person name="Lipun K."/>
        </authorList>
    </citation>
    <scope>NUCLEOTIDE SEQUENCE [LARGE SCALE GENOMIC DNA]</scope>
    <source>
        <strain evidence="1 2">JCM 30562</strain>
    </source>
</reference>
<keyword evidence="2" id="KW-1185">Reference proteome</keyword>
<dbReference type="InterPro" id="IPR040701">
    <property type="entry name" value="Bact_RF_family2"/>
</dbReference>
<dbReference type="EMBL" id="VJZA01000002">
    <property type="protein sequence ID" value="TVT25588.1"/>
    <property type="molecule type" value="Genomic_DNA"/>
</dbReference>
<dbReference type="RefSeq" id="WP_144632665.1">
    <property type="nucleotide sequence ID" value="NZ_BNAX01000021.1"/>
</dbReference>
<evidence type="ECO:0000313" key="2">
    <source>
        <dbReference type="Proteomes" id="UP000318578"/>
    </source>
</evidence>
<evidence type="ECO:0000313" key="1">
    <source>
        <dbReference type="EMBL" id="TVT25588.1"/>
    </source>
</evidence>
<accession>A0A558AMU5</accession>
<dbReference type="Pfam" id="PF18844">
    <property type="entry name" value="baeRF_family2"/>
    <property type="match status" value="1"/>
</dbReference>
<evidence type="ECO:0008006" key="3">
    <source>
        <dbReference type="Google" id="ProtNLM"/>
    </source>
</evidence>
<name>A0A558AMU5_9PSEU</name>
<organism evidence="1 2">
    <name type="scientific">Amycolatopsis acidiphila</name>
    <dbReference type="NCBI Taxonomy" id="715473"/>
    <lineage>
        <taxon>Bacteria</taxon>
        <taxon>Bacillati</taxon>
        <taxon>Actinomycetota</taxon>
        <taxon>Actinomycetes</taxon>
        <taxon>Pseudonocardiales</taxon>
        <taxon>Pseudonocardiaceae</taxon>
        <taxon>Amycolatopsis</taxon>
    </lineage>
</organism>
<proteinExistence type="predicted"/>
<dbReference type="OrthoDB" id="5179393at2"/>
<dbReference type="AlphaFoldDB" id="A0A558AMU5"/>
<comment type="caution">
    <text evidence="1">The sequence shown here is derived from an EMBL/GenBank/DDBJ whole genome shotgun (WGS) entry which is preliminary data.</text>
</comment>